<dbReference type="AlphaFoldDB" id="A0A1F6V5F6"/>
<keyword evidence="1" id="KW-1133">Transmembrane helix</keyword>
<keyword evidence="1" id="KW-0472">Membrane</keyword>
<evidence type="ECO:0000256" key="1">
    <source>
        <dbReference type="SAM" id="Phobius"/>
    </source>
</evidence>
<feature type="transmembrane region" description="Helical" evidence="1">
    <location>
        <begin position="6"/>
        <end position="26"/>
    </location>
</feature>
<comment type="caution">
    <text evidence="2">The sequence shown here is derived from an EMBL/GenBank/DDBJ whole genome shotgun (WGS) entry which is preliminary data.</text>
</comment>
<evidence type="ECO:0000313" key="2">
    <source>
        <dbReference type="EMBL" id="OGI64686.1"/>
    </source>
</evidence>
<dbReference type="Proteomes" id="UP000178700">
    <property type="component" value="Unassembled WGS sequence"/>
</dbReference>
<keyword evidence="1" id="KW-0812">Transmembrane</keyword>
<organism evidence="2 3">
    <name type="scientific">Candidatus Nomurabacteria bacterium RIFCSPHIGHO2_01_FULL_39_10</name>
    <dbReference type="NCBI Taxonomy" id="1801733"/>
    <lineage>
        <taxon>Bacteria</taxon>
        <taxon>Candidatus Nomuraibacteriota</taxon>
    </lineage>
</organism>
<sequence>MSTRNFILLIIVLALIAIAVFVFLYLRKEPTPPADGGTGTNFTIPFGGGGGTTKPPVTTPPVDVPGDETPPVAEIPAGKLVKVSSMPIAGFTVFSKERMKEVTTAPAVEQGLPLLKTKQKSPLTEFMPALRYVAKATGNIYQTFADKIMERKFSGTIIPKVHEAYFGNRGESVVMRYLKIDERTIETFAGALPKELLGAEITGNNEVKGYFLPNNVKDISVSPDGKNMFYLFIAGSDSEDNMIGTILNLLNNKKVQIFDSPFTEWLSGWESGNTITLSTKPSSGVSGYMYTIDSTGKNLSRILGNINGLTVSGSPNGKLTLYGDNNLSLNVYHTDTRNSDVLGIKTLPEKCVWGKASDIIYCAVPKLIGFGQYPDSWYQGEVSFNDQLWKVDIKTGNSVLLLDPAVIVGGEEIDGIKLVLDEGESYLLFVNKKDSFLWKLDLK</sequence>
<dbReference type="SUPFAM" id="SSF69304">
    <property type="entry name" value="Tricorn protease N-terminal domain"/>
    <property type="match status" value="1"/>
</dbReference>
<proteinExistence type="predicted"/>
<protein>
    <submittedName>
        <fullName evidence="2">Uncharacterized protein</fullName>
    </submittedName>
</protein>
<evidence type="ECO:0000313" key="3">
    <source>
        <dbReference type="Proteomes" id="UP000178700"/>
    </source>
</evidence>
<reference evidence="2 3" key="1">
    <citation type="journal article" date="2016" name="Nat. Commun.">
        <title>Thousands of microbial genomes shed light on interconnected biogeochemical processes in an aquifer system.</title>
        <authorList>
            <person name="Anantharaman K."/>
            <person name="Brown C.T."/>
            <person name="Hug L.A."/>
            <person name="Sharon I."/>
            <person name="Castelle C.J."/>
            <person name="Probst A.J."/>
            <person name="Thomas B.C."/>
            <person name="Singh A."/>
            <person name="Wilkins M.J."/>
            <person name="Karaoz U."/>
            <person name="Brodie E.L."/>
            <person name="Williams K.H."/>
            <person name="Hubbard S.S."/>
            <person name="Banfield J.F."/>
        </authorList>
    </citation>
    <scope>NUCLEOTIDE SEQUENCE [LARGE SCALE GENOMIC DNA]</scope>
</reference>
<dbReference type="EMBL" id="MFTJ01000042">
    <property type="protein sequence ID" value="OGI64686.1"/>
    <property type="molecule type" value="Genomic_DNA"/>
</dbReference>
<gene>
    <name evidence="2" type="ORF">A2642_02140</name>
</gene>
<name>A0A1F6V5F6_9BACT</name>
<accession>A0A1F6V5F6</accession>